<dbReference type="Proteomes" id="UP000782610">
    <property type="component" value="Unassembled WGS sequence"/>
</dbReference>
<comment type="caution">
    <text evidence="1">The sequence shown here is derived from an EMBL/GenBank/DDBJ whole genome shotgun (WGS) entry which is preliminary data.</text>
</comment>
<evidence type="ECO:0000313" key="2">
    <source>
        <dbReference type="Proteomes" id="UP000782610"/>
    </source>
</evidence>
<dbReference type="AlphaFoldDB" id="A0A933L2E3"/>
<organism evidence="1 2">
    <name type="scientific">Devosia nanyangense</name>
    <dbReference type="NCBI Taxonomy" id="1228055"/>
    <lineage>
        <taxon>Bacteria</taxon>
        <taxon>Pseudomonadati</taxon>
        <taxon>Pseudomonadota</taxon>
        <taxon>Alphaproteobacteria</taxon>
        <taxon>Hyphomicrobiales</taxon>
        <taxon>Devosiaceae</taxon>
        <taxon>Devosia</taxon>
    </lineage>
</organism>
<reference evidence="1" key="1">
    <citation type="submission" date="2020-07" db="EMBL/GenBank/DDBJ databases">
        <title>Huge and variable diversity of episymbiotic CPR bacteria and DPANN archaea in groundwater ecosystems.</title>
        <authorList>
            <person name="He C.Y."/>
            <person name="Keren R."/>
            <person name="Whittaker M."/>
            <person name="Farag I.F."/>
            <person name="Doudna J."/>
            <person name="Cate J.H.D."/>
            <person name="Banfield J.F."/>
        </authorList>
    </citation>
    <scope>NUCLEOTIDE SEQUENCE</scope>
    <source>
        <strain evidence="1">NC_groundwater_1586_Pr3_B-0.1um_66_15</strain>
    </source>
</reference>
<sequence>MTSADERPLRYNEDGNVHLDFHGAVNTTIDFIVSRYGIEAMHEIFARVGKDVYRDIRGHLLAGDADELVRHWQHFFEREHADFDIAVGPDEIVLTVRRCPAWHHVNKIAPSVSPHFCDQTIVTNRAMAEGTPFEIDTVITGDGACRQVIRRRA</sequence>
<gene>
    <name evidence="1" type="ORF">HY834_13255</name>
</gene>
<dbReference type="EMBL" id="JACRAF010000037">
    <property type="protein sequence ID" value="MBI4922708.1"/>
    <property type="molecule type" value="Genomic_DNA"/>
</dbReference>
<evidence type="ECO:0000313" key="1">
    <source>
        <dbReference type="EMBL" id="MBI4922708.1"/>
    </source>
</evidence>
<protein>
    <recommendedName>
        <fullName evidence="3">L-2-amino-thiazoline-4-carboxylic acid hydrolase</fullName>
    </recommendedName>
</protein>
<accession>A0A933L2E3</accession>
<evidence type="ECO:0008006" key="3">
    <source>
        <dbReference type="Google" id="ProtNLM"/>
    </source>
</evidence>
<name>A0A933L2E3_9HYPH</name>
<proteinExistence type="predicted"/>